<dbReference type="InterPro" id="IPR027417">
    <property type="entry name" value="P-loop_NTPase"/>
</dbReference>
<reference evidence="2" key="1">
    <citation type="submission" date="2020-03" db="EMBL/GenBank/DDBJ databases">
        <title>The deep terrestrial virosphere.</title>
        <authorList>
            <person name="Holmfeldt K."/>
            <person name="Nilsson E."/>
            <person name="Simone D."/>
            <person name="Lopez-Fernandez M."/>
            <person name="Wu X."/>
            <person name="de Brujin I."/>
            <person name="Lundin D."/>
            <person name="Andersson A."/>
            <person name="Bertilsson S."/>
            <person name="Dopson M."/>
        </authorList>
    </citation>
    <scope>NUCLEOTIDE SEQUENCE</scope>
    <source>
        <strain evidence="2">MM415A00352</strain>
        <strain evidence="3">MM415B02882</strain>
    </source>
</reference>
<dbReference type="InterPro" id="IPR006935">
    <property type="entry name" value="Helicase/UvrB_N"/>
</dbReference>
<proteinExistence type="predicted"/>
<dbReference type="EMBL" id="MT142499">
    <property type="protein sequence ID" value="QJA82935.1"/>
    <property type="molecule type" value="Genomic_DNA"/>
</dbReference>
<protein>
    <submittedName>
        <fullName evidence="2">Putative type III restriction enzyme</fullName>
    </submittedName>
</protein>
<dbReference type="EMBL" id="MT142736">
    <property type="protein sequence ID" value="QJA87851.1"/>
    <property type="molecule type" value="Genomic_DNA"/>
</dbReference>
<dbReference type="Gene3D" id="3.40.50.300">
    <property type="entry name" value="P-loop containing nucleotide triphosphate hydrolases"/>
    <property type="match status" value="2"/>
</dbReference>
<dbReference type="PANTHER" id="PTHR47396">
    <property type="entry name" value="TYPE I RESTRICTION ENZYME ECOKI R PROTEIN"/>
    <property type="match status" value="1"/>
</dbReference>
<accession>A0A6M3KND2</accession>
<dbReference type="SUPFAM" id="SSF52540">
    <property type="entry name" value="P-loop containing nucleoside triphosphate hydrolases"/>
    <property type="match status" value="1"/>
</dbReference>
<dbReference type="SMART" id="SM00490">
    <property type="entry name" value="HELICc"/>
    <property type="match status" value="1"/>
</dbReference>
<dbReference type="InterPro" id="IPR001650">
    <property type="entry name" value="Helicase_C-like"/>
</dbReference>
<dbReference type="GO" id="GO:0005829">
    <property type="term" value="C:cytosol"/>
    <property type="evidence" value="ECO:0007669"/>
    <property type="project" value="TreeGrafter"/>
</dbReference>
<evidence type="ECO:0000259" key="1">
    <source>
        <dbReference type="PROSITE" id="PS51192"/>
    </source>
</evidence>
<name>A0A6M3KND2_9ZZZZ</name>
<dbReference type="Pfam" id="PF00271">
    <property type="entry name" value="Helicase_C"/>
    <property type="match status" value="1"/>
</dbReference>
<dbReference type="PROSITE" id="PS51192">
    <property type="entry name" value="HELICASE_ATP_BIND_1"/>
    <property type="match status" value="1"/>
</dbReference>
<dbReference type="GO" id="GO:0005524">
    <property type="term" value="F:ATP binding"/>
    <property type="evidence" value="ECO:0007669"/>
    <property type="project" value="InterPro"/>
</dbReference>
<dbReference type="GO" id="GO:0003677">
    <property type="term" value="F:DNA binding"/>
    <property type="evidence" value="ECO:0007669"/>
    <property type="project" value="InterPro"/>
</dbReference>
<dbReference type="Pfam" id="PF04851">
    <property type="entry name" value="ResIII"/>
    <property type="match status" value="1"/>
</dbReference>
<sequence>MEKQIVINQLNPVFCQVQATDAIIFAHCLEYPKVFYKKSRSGFGKTRIDYSGDAFFSKKGPVWTFWSGLLPRIKRVCNGLGYPLNVIGEEHWNNPLNAKPKLSGITFRSDQSKMIEEALSVMRGTLLAPTGSGKTILIAGLTSCNPEKTLILADKKTAIVEQTFQEFKKFGFDVGMYTGDSHLTKFPKVTIATKQSIINHKLEPDEFSMVIIDEVHHLSNFKSEYAKILSQLLAPLRFGFTATYPGDNKREAQLAIESFIGPVISNLSIEEAAKMQILAIPKIKIIREPYSRSIHDLRTWADVHEIGIVNSEDHNFRVAQEAVTEMDEKKSVLIFVNHIEHAINIKEIIATQTPDLKFHMVHSSIGTKLTEQIKELTKVLDNFPYNKETLPERNTIADELILLKTQAKRLEENSKRQMEFKEKLIKKEIDGVVATSTWREGINIPSLDTIILAAGGKEIQKIIQEIGRGLRKTNEKDFVKIIDFFNPSHRFLIEHFGHRLCEYLDRKWQFIYE</sequence>
<dbReference type="AlphaFoldDB" id="A0A6M3KND2"/>
<evidence type="ECO:0000313" key="2">
    <source>
        <dbReference type="EMBL" id="QJA82935.1"/>
    </source>
</evidence>
<dbReference type="GO" id="GO:0016787">
    <property type="term" value="F:hydrolase activity"/>
    <property type="evidence" value="ECO:0007669"/>
    <property type="project" value="InterPro"/>
</dbReference>
<evidence type="ECO:0000313" key="3">
    <source>
        <dbReference type="EMBL" id="QJA87851.1"/>
    </source>
</evidence>
<organism evidence="2">
    <name type="scientific">viral metagenome</name>
    <dbReference type="NCBI Taxonomy" id="1070528"/>
    <lineage>
        <taxon>unclassified sequences</taxon>
        <taxon>metagenomes</taxon>
        <taxon>organismal metagenomes</taxon>
    </lineage>
</organism>
<dbReference type="SMART" id="SM00487">
    <property type="entry name" value="DEXDc"/>
    <property type="match status" value="1"/>
</dbReference>
<feature type="domain" description="Helicase ATP-binding" evidence="1">
    <location>
        <begin position="115"/>
        <end position="262"/>
    </location>
</feature>
<dbReference type="PANTHER" id="PTHR47396:SF1">
    <property type="entry name" value="ATP-DEPENDENT HELICASE IRC3-RELATED"/>
    <property type="match status" value="1"/>
</dbReference>
<dbReference type="InterPro" id="IPR050742">
    <property type="entry name" value="Helicase_Restrict-Modif_Enz"/>
</dbReference>
<dbReference type="InterPro" id="IPR014001">
    <property type="entry name" value="Helicase_ATP-bd"/>
</dbReference>
<gene>
    <name evidence="2" type="ORF">MM415A00352_0037</name>
    <name evidence="3" type="ORF">MM415B02882_0011</name>
</gene>